<gene>
    <name evidence="2" type="ORF">SAMN05216463_1551</name>
</gene>
<dbReference type="Pfam" id="PF13518">
    <property type="entry name" value="HTH_28"/>
    <property type="match status" value="1"/>
</dbReference>
<proteinExistence type="predicted"/>
<evidence type="ECO:0000313" key="3">
    <source>
        <dbReference type="Proteomes" id="UP000184130"/>
    </source>
</evidence>
<dbReference type="EMBL" id="FRBD01000055">
    <property type="protein sequence ID" value="SHL28709.1"/>
    <property type="molecule type" value="Genomic_DNA"/>
</dbReference>
<dbReference type="RefSeq" id="WP_073211895.1">
    <property type="nucleotide sequence ID" value="NZ_FRBD01000055.1"/>
</dbReference>
<protein>
    <submittedName>
        <fullName evidence="2">Transposase</fullName>
    </submittedName>
</protein>
<evidence type="ECO:0000259" key="1">
    <source>
        <dbReference type="Pfam" id="PF13518"/>
    </source>
</evidence>
<dbReference type="AlphaFoldDB" id="A0A1M6ZEC5"/>
<dbReference type="SUPFAM" id="SSF46689">
    <property type="entry name" value="Homeodomain-like"/>
    <property type="match status" value="1"/>
</dbReference>
<dbReference type="OrthoDB" id="883575at2"/>
<name>A0A1M6ZEC5_XYLRU</name>
<dbReference type="InterPro" id="IPR036388">
    <property type="entry name" value="WH-like_DNA-bd_sf"/>
</dbReference>
<sequence length="118" mass="13563">MRILNPRIPEEKKAEIISAYLNGTNSYEELGKYYNVEPSTIRCWVSRYRKSKNVVSLQADTKPLEDMARKKKEEKSPEVLALEARVRELELQNLALNTLIDVAEKNGIDIRKKSGAKQ</sequence>
<dbReference type="Gene3D" id="1.10.10.10">
    <property type="entry name" value="Winged helix-like DNA-binding domain superfamily/Winged helix DNA-binding domain"/>
    <property type="match status" value="1"/>
</dbReference>
<reference evidence="2 3" key="1">
    <citation type="submission" date="2016-11" db="EMBL/GenBank/DDBJ databases">
        <authorList>
            <person name="Jaros S."/>
            <person name="Januszkiewicz K."/>
            <person name="Wedrychowicz H."/>
        </authorList>
    </citation>
    <scope>NUCLEOTIDE SEQUENCE [LARGE SCALE GENOMIC DNA]</scope>
    <source>
        <strain evidence="2 3">KHT3</strain>
    </source>
</reference>
<accession>A0A1M6ZEC5</accession>
<organism evidence="2 3">
    <name type="scientific">Xylanibacter ruminicola</name>
    <name type="common">Prevotella ruminicola</name>
    <dbReference type="NCBI Taxonomy" id="839"/>
    <lineage>
        <taxon>Bacteria</taxon>
        <taxon>Pseudomonadati</taxon>
        <taxon>Bacteroidota</taxon>
        <taxon>Bacteroidia</taxon>
        <taxon>Bacteroidales</taxon>
        <taxon>Prevotellaceae</taxon>
        <taxon>Xylanibacter</taxon>
    </lineage>
</organism>
<dbReference type="InterPro" id="IPR055247">
    <property type="entry name" value="InsJ-like_HTH"/>
</dbReference>
<evidence type="ECO:0000313" key="2">
    <source>
        <dbReference type="EMBL" id="SHL28709.1"/>
    </source>
</evidence>
<dbReference type="InterPro" id="IPR009057">
    <property type="entry name" value="Homeodomain-like_sf"/>
</dbReference>
<feature type="domain" description="Insertion element IS150 protein InsJ-like helix-turn-helix" evidence="1">
    <location>
        <begin position="12"/>
        <end position="50"/>
    </location>
</feature>
<dbReference type="Proteomes" id="UP000184130">
    <property type="component" value="Unassembled WGS sequence"/>
</dbReference>